<evidence type="ECO:0000256" key="4">
    <source>
        <dbReference type="SAM" id="MobiDB-lite"/>
    </source>
</evidence>
<evidence type="ECO:0000256" key="3">
    <source>
        <dbReference type="ARBA" id="ARBA00022691"/>
    </source>
</evidence>
<feature type="domain" description="Methyltransferase type 11" evidence="5">
    <location>
        <begin position="73"/>
        <end position="179"/>
    </location>
</feature>
<protein>
    <recommendedName>
        <fullName evidence="5">Methyltransferase type 11 domain-containing protein</fullName>
    </recommendedName>
</protein>
<evidence type="ECO:0000256" key="1">
    <source>
        <dbReference type="ARBA" id="ARBA00022603"/>
    </source>
</evidence>
<evidence type="ECO:0000256" key="2">
    <source>
        <dbReference type="ARBA" id="ARBA00022679"/>
    </source>
</evidence>
<dbReference type="Proteomes" id="UP000028504">
    <property type="component" value="Chromosome"/>
</dbReference>
<evidence type="ECO:0000259" key="5">
    <source>
        <dbReference type="Pfam" id="PF08241"/>
    </source>
</evidence>
<keyword evidence="1" id="KW-0489">Methyltransferase</keyword>
<dbReference type="CDD" id="cd02440">
    <property type="entry name" value="AdoMet_MTases"/>
    <property type="match status" value="1"/>
</dbReference>
<name>A0ABM5QPF8_9CORY</name>
<evidence type="ECO:0000313" key="7">
    <source>
        <dbReference type="Proteomes" id="UP000028504"/>
    </source>
</evidence>
<dbReference type="Pfam" id="PF08241">
    <property type="entry name" value="Methyltransf_11"/>
    <property type="match status" value="1"/>
</dbReference>
<sequence length="274" mass="29709">MNLGNTSPIKTDGQRPGAPTEGLQKRLDEYWDKRASAYHSYQLSSGRASVDRALWRRIFLSRLPRPHGGVRILDVGCGSGYLTNLLTEEGFDVTGIDSSQGMLTAARADAIERAERHVDSARFVLADAVSVTASGLARAGAFAPFDAVVCRFVLWTLRDPVAALRRWATLVRPGGRIVCVDASWYPEGVPGDLDVDSEAGPDAFRNTYNPTTLSLLPLATAHGELEFMEAFEDAGLTEVAVNPVPEVQEYDRVFGTAPGHESRPHFVASARVPA</sequence>
<gene>
    <name evidence="6" type="ORF">CATYP_08830</name>
</gene>
<dbReference type="Gene3D" id="3.40.50.150">
    <property type="entry name" value="Vaccinia Virus protein VP39"/>
    <property type="match status" value="1"/>
</dbReference>
<keyword evidence="3" id="KW-0949">S-adenosyl-L-methionine</keyword>
<dbReference type="SUPFAM" id="SSF53335">
    <property type="entry name" value="S-adenosyl-L-methionine-dependent methyltransferases"/>
    <property type="match status" value="1"/>
</dbReference>
<dbReference type="InterPro" id="IPR029063">
    <property type="entry name" value="SAM-dependent_MTases_sf"/>
</dbReference>
<keyword evidence="2" id="KW-0808">Transferase</keyword>
<organism evidence="6 7">
    <name type="scientific">Corynebacterium atypicum</name>
    <dbReference type="NCBI Taxonomy" id="191610"/>
    <lineage>
        <taxon>Bacteria</taxon>
        <taxon>Bacillati</taxon>
        <taxon>Actinomycetota</taxon>
        <taxon>Actinomycetes</taxon>
        <taxon>Mycobacteriales</taxon>
        <taxon>Corynebacteriaceae</taxon>
        <taxon>Corynebacterium</taxon>
    </lineage>
</organism>
<dbReference type="EMBL" id="CP008944">
    <property type="protein sequence ID" value="AIG64651.1"/>
    <property type="molecule type" value="Genomic_DNA"/>
</dbReference>
<dbReference type="InterPro" id="IPR013216">
    <property type="entry name" value="Methyltransf_11"/>
</dbReference>
<evidence type="ECO:0000313" key="6">
    <source>
        <dbReference type="EMBL" id="AIG64651.1"/>
    </source>
</evidence>
<feature type="region of interest" description="Disordered" evidence="4">
    <location>
        <begin position="1"/>
        <end position="22"/>
    </location>
</feature>
<reference evidence="6 7" key="1">
    <citation type="submission" date="2014-07" db="EMBL/GenBank/DDBJ databases">
        <title>Complete genome sequence of Corynebacterium atypicum DSM 44849: identifiction of the mycolic acid biosynthesis genes.</title>
        <authorList>
            <person name="Tippelt A."/>
            <person name="Mollmann S."/>
            <person name="Albersmeier A."/>
            <person name="Jaenicke S."/>
            <person name="Ruckert C."/>
            <person name="Tauch A."/>
        </authorList>
    </citation>
    <scope>NUCLEOTIDE SEQUENCE [LARGE SCALE GENOMIC DNA]</scope>
    <source>
        <strain evidence="6 7">R2070</strain>
    </source>
</reference>
<keyword evidence="7" id="KW-1185">Reference proteome</keyword>
<dbReference type="PANTHER" id="PTHR43464:SF19">
    <property type="entry name" value="UBIQUINONE BIOSYNTHESIS O-METHYLTRANSFERASE, MITOCHONDRIAL"/>
    <property type="match status" value="1"/>
</dbReference>
<proteinExistence type="predicted"/>
<accession>A0ABM5QPF8</accession>
<dbReference type="PANTHER" id="PTHR43464">
    <property type="entry name" value="METHYLTRANSFERASE"/>
    <property type="match status" value="1"/>
</dbReference>